<dbReference type="PANTHER" id="PTHR31569">
    <property type="entry name" value="SWIM-TYPE DOMAIN-CONTAINING PROTEIN"/>
    <property type="match status" value="1"/>
</dbReference>
<gene>
    <name evidence="3" type="primary">LOC100906578</name>
</gene>
<feature type="non-terminal residue" evidence="3">
    <location>
        <position position="1"/>
    </location>
</feature>
<sequence length="277" mass="31980">ETISILCDSPAVFIDGTFKVVPRLFTQLYTLPSFYKGQMFPLAFFLLPDKGKETYCRMFRMLKDHASAIGKVFAPLTFQLDFEVATLRAIQHEFPLSAIKGCNFHFNQCLWRKVQSLGLVSFYSDPLVKKLIRSCSALSLVPLERIDDAWPEIDADSPPAEHPAHERVEAFKTYVIQNWLENASVFPRSMWNHFGNFGARTTNHVEAWHSALSRTIRKDHVNIFELIKFLKKQEDKGKADRLLLRAGQAPPKLSPKYKTLNERLIRLTDELPEWRKP</sequence>
<dbReference type="KEGG" id="goe:100906578"/>
<name>A0AAJ6QM00_9ACAR</name>
<reference evidence="3" key="1">
    <citation type="submission" date="2025-08" db="UniProtKB">
        <authorList>
            <consortium name="RefSeq"/>
        </authorList>
    </citation>
    <scope>IDENTIFICATION</scope>
</reference>
<protein>
    <submittedName>
        <fullName evidence="3">Uncharacterized protein LOC100906578</fullName>
    </submittedName>
</protein>
<dbReference type="GeneID" id="100906578"/>
<evidence type="ECO:0000313" key="3">
    <source>
        <dbReference type="RefSeq" id="XP_003739297.1"/>
    </source>
</evidence>
<feature type="domain" description="MULE transposase" evidence="1">
    <location>
        <begin position="12"/>
        <end position="108"/>
    </location>
</feature>
<dbReference type="InterPro" id="IPR052579">
    <property type="entry name" value="Zinc_finger_SWIM"/>
</dbReference>
<dbReference type="AlphaFoldDB" id="A0AAJ6QM00"/>
<proteinExistence type="predicted"/>
<dbReference type="PANTHER" id="PTHR31569:SF4">
    <property type="entry name" value="SWIM-TYPE DOMAIN-CONTAINING PROTEIN"/>
    <property type="match status" value="1"/>
</dbReference>
<evidence type="ECO:0000313" key="2">
    <source>
        <dbReference type="Proteomes" id="UP000694867"/>
    </source>
</evidence>
<dbReference type="InterPro" id="IPR018289">
    <property type="entry name" value="MULE_transposase_dom"/>
</dbReference>
<dbReference type="Proteomes" id="UP000694867">
    <property type="component" value="Unplaced"/>
</dbReference>
<dbReference type="RefSeq" id="XP_003739297.1">
    <property type="nucleotide sequence ID" value="XM_003739249.1"/>
</dbReference>
<organism evidence="2 3">
    <name type="scientific">Galendromus occidentalis</name>
    <name type="common">western predatory mite</name>
    <dbReference type="NCBI Taxonomy" id="34638"/>
    <lineage>
        <taxon>Eukaryota</taxon>
        <taxon>Metazoa</taxon>
        <taxon>Ecdysozoa</taxon>
        <taxon>Arthropoda</taxon>
        <taxon>Chelicerata</taxon>
        <taxon>Arachnida</taxon>
        <taxon>Acari</taxon>
        <taxon>Parasitiformes</taxon>
        <taxon>Mesostigmata</taxon>
        <taxon>Gamasina</taxon>
        <taxon>Phytoseioidea</taxon>
        <taxon>Phytoseiidae</taxon>
        <taxon>Typhlodrominae</taxon>
        <taxon>Galendromus</taxon>
    </lineage>
</organism>
<accession>A0AAJ6QM00</accession>
<evidence type="ECO:0000259" key="1">
    <source>
        <dbReference type="Pfam" id="PF10551"/>
    </source>
</evidence>
<keyword evidence="2" id="KW-1185">Reference proteome</keyword>
<dbReference type="Pfam" id="PF10551">
    <property type="entry name" value="MULE"/>
    <property type="match status" value="1"/>
</dbReference>